<feature type="domain" description="HTH luxR-type" evidence="6">
    <location>
        <begin position="148"/>
        <end position="213"/>
    </location>
</feature>
<keyword evidence="3" id="KW-0238">DNA-binding</keyword>
<dbReference type="PROSITE" id="PS50110">
    <property type="entry name" value="RESPONSE_REGULATORY"/>
    <property type="match status" value="1"/>
</dbReference>
<dbReference type="InterPro" id="IPR039420">
    <property type="entry name" value="WalR-like"/>
</dbReference>
<evidence type="ECO:0000313" key="9">
    <source>
        <dbReference type="Proteomes" id="UP000240572"/>
    </source>
</evidence>
<dbReference type="PANTHER" id="PTHR43214:SF24">
    <property type="entry name" value="TRANSCRIPTIONAL REGULATORY PROTEIN NARL-RELATED"/>
    <property type="match status" value="1"/>
</dbReference>
<name>A0A2P8D4K5_9BACT</name>
<dbReference type="GO" id="GO:0003677">
    <property type="term" value="F:DNA binding"/>
    <property type="evidence" value="ECO:0007669"/>
    <property type="project" value="UniProtKB-KW"/>
</dbReference>
<sequence length="216" mass="24649">MAIIQYIIADDHKIFRQGLKMTLADDHKIKCTGEAANGTELLRLLEQAQPEVILLDLKMPEMDGLEVLKEIRTRYEDLKVIVLTMFDDEHFILHMMEAGANGYLLKNAEPAEIKNAIHAAVENGYYFNDLVNTVMLRKIVQQNRREPRFREEIKLNEKETEILKLICQEHTAAEIGKMVFLSPRTVEGIRSVLLEKIGVRNTAGLVMYAVKNGIVS</sequence>
<dbReference type="GO" id="GO:0006355">
    <property type="term" value="P:regulation of DNA-templated transcription"/>
    <property type="evidence" value="ECO:0007669"/>
    <property type="project" value="InterPro"/>
</dbReference>
<dbReference type="Pfam" id="PF00196">
    <property type="entry name" value="GerE"/>
    <property type="match status" value="1"/>
</dbReference>
<dbReference type="EMBL" id="PYGD01000004">
    <property type="protein sequence ID" value="PSK92154.1"/>
    <property type="molecule type" value="Genomic_DNA"/>
</dbReference>
<keyword evidence="1 5" id="KW-0597">Phosphoprotein</keyword>
<dbReference type="GO" id="GO:0000160">
    <property type="term" value="P:phosphorelay signal transduction system"/>
    <property type="evidence" value="ECO:0007669"/>
    <property type="project" value="InterPro"/>
</dbReference>
<dbReference type="InterPro" id="IPR000792">
    <property type="entry name" value="Tscrpt_reg_LuxR_C"/>
</dbReference>
<evidence type="ECO:0000256" key="3">
    <source>
        <dbReference type="ARBA" id="ARBA00023125"/>
    </source>
</evidence>
<evidence type="ECO:0000259" key="6">
    <source>
        <dbReference type="PROSITE" id="PS50043"/>
    </source>
</evidence>
<evidence type="ECO:0000313" key="8">
    <source>
        <dbReference type="EMBL" id="PSK92154.1"/>
    </source>
</evidence>
<evidence type="ECO:0000256" key="4">
    <source>
        <dbReference type="ARBA" id="ARBA00023163"/>
    </source>
</evidence>
<dbReference type="InterPro" id="IPR016032">
    <property type="entry name" value="Sig_transdc_resp-reg_C-effctor"/>
</dbReference>
<dbReference type="SUPFAM" id="SSF52172">
    <property type="entry name" value="CheY-like"/>
    <property type="match status" value="1"/>
</dbReference>
<dbReference type="PANTHER" id="PTHR43214">
    <property type="entry name" value="TWO-COMPONENT RESPONSE REGULATOR"/>
    <property type="match status" value="1"/>
</dbReference>
<evidence type="ECO:0000256" key="5">
    <source>
        <dbReference type="PROSITE-ProRule" id="PRU00169"/>
    </source>
</evidence>
<organism evidence="8 9">
    <name type="scientific">Taibaiella chishuiensis</name>
    <dbReference type="NCBI Taxonomy" id="1434707"/>
    <lineage>
        <taxon>Bacteria</taxon>
        <taxon>Pseudomonadati</taxon>
        <taxon>Bacteroidota</taxon>
        <taxon>Chitinophagia</taxon>
        <taxon>Chitinophagales</taxon>
        <taxon>Chitinophagaceae</taxon>
        <taxon>Taibaiella</taxon>
    </lineage>
</organism>
<dbReference type="InterPro" id="IPR011006">
    <property type="entry name" value="CheY-like_superfamily"/>
</dbReference>
<accession>A0A2P8D4K5</accession>
<dbReference type="RefSeq" id="WP_106523217.1">
    <property type="nucleotide sequence ID" value="NZ_PYGD01000004.1"/>
</dbReference>
<feature type="domain" description="Response regulatory" evidence="7">
    <location>
        <begin position="5"/>
        <end position="121"/>
    </location>
</feature>
<proteinExistence type="predicted"/>
<keyword evidence="4" id="KW-0804">Transcription</keyword>
<dbReference type="CDD" id="cd17535">
    <property type="entry name" value="REC_NarL-like"/>
    <property type="match status" value="1"/>
</dbReference>
<dbReference type="Proteomes" id="UP000240572">
    <property type="component" value="Unassembled WGS sequence"/>
</dbReference>
<gene>
    <name evidence="8" type="ORF">B0I18_104252</name>
</gene>
<feature type="modified residue" description="4-aspartylphosphate" evidence="5">
    <location>
        <position position="56"/>
    </location>
</feature>
<evidence type="ECO:0000259" key="7">
    <source>
        <dbReference type="PROSITE" id="PS50110"/>
    </source>
</evidence>
<comment type="caution">
    <text evidence="8">The sequence shown here is derived from an EMBL/GenBank/DDBJ whole genome shotgun (WGS) entry which is preliminary data.</text>
</comment>
<dbReference type="InterPro" id="IPR058245">
    <property type="entry name" value="NreC/VraR/RcsB-like_REC"/>
</dbReference>
<reference evidence="8 9" key="1">
    <citation type="submission" date="2018-03" db="EMBL/GenBank/DDBJ databases">
        <title>Genomic Encyclopedia of Type Strains, Phase III (KMG-III): the genomes of soil and plant-associated and newly described type strains.</title>
        <authorList>
            <person name="Whitman W."/>
        </authorList>
    </citation>
    <scope>NUCLEOTIDE SEQUENCE [LARGE SCALE GENOMIC DNA]</scope>
    <source>
        <strain evidence="8 9">CGMCC 1.12700</strain>
    </source>
</reference>
<keyword evidence="9" id="KW-1185">Reference proteome</keyword>
<protein>
    <submittedName>
        <fullName evidence="8">LuxR family two component transcriptional regulator</fullName>
    </submittedName>
</protein>
<keyword evidence="2" id="KW-0805">Transcription regulation</keyword>
<evidence type="ECO:0000256" key="2">
    <source>
        <dbReference type="ARBA" id="ARBA00023015"/>
    </source>
</evidence>
<dbReference type="Gene3D" id="3.40.50.2300">
    <property type="match status" value="1"/>
</dbReference>
<dbReference type="InterPro" id="IPR001789">
    <property type="entry name" value="Sig_transdc_resp-reg_receiver"/>
</dbReference>
<dbReference type="Pfam" id="PF00072">
    <property type="entry name" value="Response_reg"/>
    <property type="match status" value="1"/>
</dbReference>
<dbReference type="PROSITE" id="PS50043">
    <property type="entry name" value="HTH_LUXR_2"/>
    <property type="match status" value="1"/>
</dbReference>
<dbReference type="OrthoDB" id="9797341at2"/>
<dbReference type="SUPFAM" id="SSF46894">
    <property type="entry name" value="C-terminal effector domain of the bipartite response regulators"/>
    <property type="match status" value="1"/>
</dbReference>
<dbReference type="SMART" id="SM00448">
    <property type="entry name" value="REC"/>
    <property type="match status" value="1"/>
</dbReference>
<dbReference type="SMART" id="SM00421">
    <property type="entry name" value="HTH_LUXR"/>
    <property type="match status" value="1"/>
</dbReference>
<dbReference type="AlphaFoldDB" id="A0A2P8D4K5"/>
<evidence type="ECO:0000256" key="1">
    <source>
        <dbReference type="ARBA" id="ARBA00022553"/>
    </source>
</evidence>